<dbReference type="InterPro" id="IPR011049">
    <property type="entry name" value="Serralysin-like_metalloprot_C"/>
</dbReference>
<name>A0A7X4GW59_9BURK</name>
<dbReference type="SUPFAM" id="SSF51120">
    <property type="entry name" value="beta-Roll"/>
    <property type="match status" value="1"/>
</dbReference>
<dbReference type="Gene3D" id="1.10.3130.20">
    <property type="entry name" value="Phycobilisome linker domain"/>
    <property type="match status" value="1"/>
</dbReference>
<dbReference type="InterPro" id="IPR038255">
    <property type="entry name" value="PBS_linker_sf"/>
</dbReference>
<evidence type="ECO:0000259" key="1">
    <source>
        <dbReference type="Pfam" id="PF13946"/>
    </source>
</evidence>
<dbReference type="EMBL" id="WWCK01000008">
    <property type="protein sequence ID" value="MYM70246.1"/>
    <property type="molecule type" value="Genomic_DNA"/>
</dbReference>
<evidence type="ECO:0000313" key="3">
    <source>
        <dbReference type="Proteomes" id="UP000450012"/>
    </source>
</evidence>
<sequence>MAYQDDEYSNDTKTTGVVPIGGSAIGNLDYLYDADWFKTTLTAGTTYVFSLLGARNPLDISDVGTMYLSIGDGTTPLAGAGGRKYISGPAFEFTPTRSGDYYLDVGYSIGPYKVTAAIKPPDAISADIHTTAVLTAGSSVQGSCEVAGDTDWYRFHAEPGQHYAFSWSRDDIATSSIAIYDINGKPVDSYPVETAVATDYFIAISGNLAGEYHLNSLLRTDDYTANGVQPGLLQVGAEVSGKIEYAGDTDRFNLDLKAGSTYTVTLKGVNNSYGLVLKLYDTAGNLVDSVGADTSTTNTRELTFIAKSSGTYAVKVSDLYADQTYQRSYTLAASGGTLDDYGDTAATATAIALNTPVRGVSAFANDIDMFKLTLKAGVTYELQLSPDTSSSANASAWLKIQGPNIATSLNWQYGTTPFTPSADGDYYITINSASSTPASYLLNATLAKDDFGANTTSAGNLTLNGTTLGTLESYADRDWFALNMTAGQTYGVILQRPSGYNNSGLGYYSATVKIVDAQGNTLASTTSEYSSAPLLSYTTATSGKFYVEIGTSGGAYSLGATLVQSDDVGNTPVSAAVMPAGATVNGALEVSSDIDYYKMSVTAGETYAIELKDVVPNDSWRLSLDVTDKQGAYVRSNGDTTLITATSSGDIYFKISGQSGAPVLAYQLIGTKFGADDYGAGLASTTIGALAVGGSVRGVINYVDDSDWFKVSLQEGVTYQFDVQGAAKSNGSSAVYDAPLMLFDSKHNLMTTSNAIRASTTLGYTVKSSGDYYVQVQNKGSSTTFTDSYVLSAQAIPAKPQLLTSTSGEAGLHQLTDKIVLNFNEALRLIGDNKIKLVDEAGNTYSISQYKISAGFNTTLVLPLPIPHLKPGMTYKLSIESGALVNAAGVAFDGLQNYTITTTPFAAGGSSGDDLLLGQHNGATLHGGAGIDTVVYSDADSFFRVTRNGNQAVVNYQFGATTSDTLVDVERLLFNTKAIALDIDGNGGQAYRLYQAAFGRTPDQAGLGYWIKALDQGSSLKQVASQFVASAEFIARNGGAAVDDAGFVTLLYNNVLHRAPDVAGQQYWFDALHNNATRAEVLVSFSESAENQAALIGVIGNGFEYTPYGG</sequence>
<reference evidence="2 3" key="1">
    <citation type="submission" date="2019-12" db="EMBL/GenBank/DDBJ databases">
        <title>Novel species isolated from a subtropical stream in China.</title>
        <authorList>
            <person name="Lu H."/>
        </authorList>
    </citation>
    <scope>NUCLEOTIDE SEQUENCE [LARGE SCALE GENOMIC DNA]</scope>
    <source>
        <strain evidence="2 3">FT55W</strain>
    </source>
</reference>
<organism evidence="2 3">
    <name type="scientific">Duganella rivi</name>
    <dbReference type="NCBI Taxonomy" id="2666083"/>
    <lineage>
        <taxon>Bacteria</taxon>
        <taxon>Pseudomonadati</taxon>
        <taxon>Pseudomonadota</taxon>
        <taxon>Betaproteobacteria</taxon>
        <taxon>Burkholderiales</taxon>
        <taxon>Oxalobacteraceae</taxon>
        <taxon>Telluria group</taxon>
        <taxon>Duganella</taxon>
    </lineage>
</organism>
<dbReference type="SUPFAM" id="SSF89260">
    <property type="entry name" value="Collagen-binding domain"/>
    <property type="match status" value="2"/>
</dbReference>
<protein>
    <submittedName>
        <fullName evidence="2">DUF4214 domain-containing protein</fullName>
    </submittedName>
</protein>
<dbReference type="InterPro" id="IPR025282">
    <property type="entry name" value="DUF4214"/>
</dbReference>
<dbReference type="Pfam" id="PF13946">
    <property type="entry name" value="DUF4214"/>
    <property type="match status" value="1"/>
</dbReference>
<keyword evidence="3" id="KW-1185">Reference proteome</keyword>
<evidence type="ECO:0000313" key="2">
    <source>
        <dbReference type="EMBL" id="MYM70246.1"/>
    </source>
</evidence>
<dbReference type="RefSeq" id="WP_161016739.1">
    <property type="nucleotide sequence ID" value="NZ_WWCK01000008.1"/>
</dbReference>
<proteinExistence type="predicted"/>
<gene>
    <name evidence="2" type="ORF">GTP45_26070</name>
</gene>
<dbReference type="Proteomes" id="UP000450012">
    <property type="component" value="Unassembled WGS sequence"/>
</dbReference>
<comment type="caution">
    <text evidence="2">The sequence shown here is derived from an EMBL/GenBank/DDBJ whole genome shotgun (WGS) entry which is preliminary data.</text>
</comment>
<accession>A0A7X4GW59</accession>
<feature type="domain" description="DUF4214" evidence="1">
    <location>
        <begin position="1024"/>
        <end position="1093"/>
    </location>
</feature>
<dbReference type="AlphaFoldDB" id="A0A7X4GW59"/>
<dbReference type="Gene3D" id="2.60.120.380">
    <property type="match status" value="7"/>
</dbReference>